<dbReference type="AlphaFoldDB" id="Q72DT5"/>
<name>Q72DT5_NITV2</name>
<dbReference type="KEGG" id="dvu:DVU_0844"/>
<dbReference type="HOGENOM" id="CLU_1658049_0_0_7"/>
<keyword evidence="2" id="KW-1185">Reference proteome</keyword>
<proteinExistence type="predicted"/>
<protein>
    <submittedName>
        <fullName evidence="1">Uncharacterized protein</fullName>
    </submittedName>
</protein>
<dbReference type="PaxDb" id="882-DVU_0844"/>
<dbReference type="EnsemblBacteria" id="AAS95324">
    <property type="protein sequence ID" value="AAS95324"/>
    <property type="gene ID" value="DVU_0844"/>
</dbReference>
<accession>Q72DT5</accession>
<evidence type="ECO:0000313" key="2">
    <source>
        <dbReference type="Proteomes" id="UP000002194"/>
    </source>
</evidence>
<organism evidence="1 2">
    <name type="scientific">Nitratidesulfovibrio vulgaris (strain ATCC 29579 / DSM 644 / CCUG 34227 / NCIMB 8303 / VKM B-1760 / Hildenborough)</name>
    <name type="common">Desulfovibrio vulgaris</name>
    <dbReference type="NCBI Taxonomy" id="882"/>
    <lineage>
        <taxon>Bacteria</taxon>
        <taxon>Pseudomonadati</taxon>
        <taxon>Thermodesulfobacteriota</taxon>
        <taxon>Desulfovibrionia</taxon>
        <taxon>Desulfovibrionales</taxon>
        <taxon>Desulfovibrionaceae</taxon>
        <taxon>Nitratidesulfovibrio</taxon>
    </lineage>
</organism>
<evidence type="ECO:0000313" key="1">
    <source>
        <dbReference type="EMBL" id="AAS95324.1"/>
    </source>
</evidence>
<dbReference type="STRING" id="882.DVU_0844"/>
<dbReference type="Proteomes" id="UP000002194">
    <property type="component" value="Chromosome"/>
</dbReference>
<reference evidence="1 2" key="1">
    <citation type="journal article" date="2004" name="Nat. Biotechnol.">
        <title>The genome sequence of the anaerobic, sulfate-reducing bacterium Desulfovibrio vulgaris Hildenborough.</title>
        <authorList>
            <person name="Heidelberg J.F."/>
            <person name="Seshadri R."/>
            <person name="Haveman S.A."/>
            <person name="Hemme C.L."/>
            <person name="Paulsen I.T."/>
            <person name="Kolonay J.F."/>
            <person name="Eisen J.A."/>
            <person name="Ward N."/>
            <person name="Methe B."/>
            <person name="Brinkac L.M."/>
            <person name="Daugherty S.C."/>
            <person name="Deboy R.T."/>
            <person name="Dodson R.J."/>
            <person name="Durkin A.S."/>
            <person name="Madupu R."/>
            <person name="Nelson W.C."/>
            <person name="Sullivan S.A."/>
            <person name="Fouts D."/>
            <person name="Haft D.H."/>
            <person name="Selengut J."/>
            <person name="Peterson J.D."/>
            <person name="Davidsen T.M."/>
            <person name="Zafar N."/>
            <person name="Zhou L."/>
            <person name="Radune D."/>
            <person name="Dimitrov G."/>
            <person name="Hance M."/>
            <person name="Tran K."/>
            <person name="Khouri H."/>
            <person name="Gill J."/>
            <person name="Utterback T.R."/>
            <person name="Feldblyum T.V."/>
            <person name="Wall J.D."/>
            <person name="Voordouw G."/>
            <person name="Fraser C.M."/>
        </authorList>
    </citation>
    <scope>NUCLEOTIDE SEQUENCE [LARGE SCALE GENOMIC DNA]</scope>
    <source>
        <strain evidence="2">ATCC 29579 / DSM 644 / NCIMB 8303 / VKM B-1760 / Hildenborough</strain>
    </source>
</reference>
<sequence length="159" mass="17352">MVDEAGVAAQARGMFLPCLPELLFKRGVGAFAAAGRLIQEACATREKPCQFPVDVQKGLERGTMMTVILHGMPCGSCVIGVPPSLKSHCSQEKRNRQCRVVLAGLSGRWASRGDCAAITRAGMDHMVCSHGRRRACRQWRLRKSPYGLGTLVGWQRSVK</sequence>
<dbReference type="EMBL" id="AE017285">
    <property type="protein sequence ID" value="AAS95324.1"/>
    <property type="molecule type" value="Genomic_DNA"/>
</dbReference>
<gene>
    <name evidence="1" type="ordered locus">DVU_0844</name>
</gene>